<proteinExistence type="predicted"/>
<dbReference type="EMBL" id="GBXM01103016">
    <property type="protein sequence ID" value="JAH05561.1"/>
    <property type="molecule type" value="Transcribed_RNA"/>
</dbReference>
<organism evidence="1">
    <name type="scientific">Anguilla anguilla</name>
    <name type="common">European freshwater eel</name>
    <name type="synonym">Muraena anguilla</name>
    <dbReference type="NCBI Taxonomy" id="7936"/>
    <lineage>
        <taxon>Eukaryota</taxon>
        <taxon>Metazoa</taxon>
        <taxon>Chordata</taxon>
        <taxon>Craniata</taxon>
        <taxon>Vertebrata</taxon>
        <taxon>Euteleostomi</taxon>
        <taxon>Actinopterygii</taxon>
        <taxon>Neopterygii</taxon>
        <taxon>Teleostei</taxon>
        <taxon>Anguilliformes</taxon>
        <taxon>Anguillidae</taxon>
        <taxon>Anguilla</taxon>
    </lineage>
</organism>
<name>A0A0E9PLP7_ANGAN</name>
<dbReference type="AlphaFoldDB" id="A0A0E9PLP7"/>
<reference evidence="1" key="1">
    <citation type="submission" date="2014-11" db="EMBL/GenBank/DDBJ databases">
        <authorList>
            <person name="Amaro Gonzalez C."/>
        </authorList>
    </citation>
    <scope>NUCLEOTIDE SEQUENCE</scope>
</reference>
<reference evidence="1" key="2">
    <citation type="journal article" date="2015" name="Fish Shellfish Immunol.">
        <title>Early steps in the European eel (Anguilla anguilla)-Vibrio vulnificus interaction in the gills: Role of the RtxA13 toxin.</title>
        <authorList>
            <person name="Callol A."/>
            <person name="Pajuelo D."/>
            <person name="Ebbesson L."/>
            <person name="Teles M."/>
            <person name="MacKenzie S."/>
            <person name="Amaro C."/>
        </authorList>
    </citation>
    <scope>NUCLEOTIDE SEQUENCE</scope>
</reference>
<protein>
    <submittedName>
        <fullName evidence="1">Uncharacterized protein</fullName>
    </submittedName>
</protein>
<evidence type="ECO:0000313" key="1">
    <source>
        <dbReference type="EMBL" id="JAH05561.1"/>
    </source>
</evidence>
<accession>A0A0E9PLP7</accession>
<sequence>MHSGSGHTGKVSELNQLFNRVDVSPVGSVCLDLKVLYHGVLTEPSAAVRCLLWVLGLVINGMHA</sequence>